<dbReference type="InterPro" id="IPR036665">
    <property type="entry name" value="PTS_IIA_glucitol/sorbitol_sf"/>
</dbReference>
<keyword evidence="3" id="KW-1185">Reference proteome</keyword>
<evidence type="ECO:0000313" key="2">
    <source>
        <dbReference type="EMBL" id="MDQ0202531.1"/>
    </source>
</evidence>
<evidence type="ECO:0000313" key="3">
    <source>
        <dbReference type="Proteomes" id="UP001239167"/>
    </source>
</evidence>
<dbReference type="PROSITE" id="PS51097">
    <property type="entry name" value="PTS_EIIA_TYPE_5"/>
    <property type="match status" value="1"/>
</dbReference>
<dbReference type="InterPro" id="IPR004716">
    <property type="entry name" value="PTS_IIA_glucitol/sorbitol-sp"/>
</dbReference>
<protein>
    <submittedName>
        <fullName evidence="2">PTS system glucitol/sorbitol-specific IIA component</fullName>
    </submittedName>
</protein>
<organism evidence="2 3">
    <name type="scientific">Pectinatus haikarae</name>
    <dbReference type="NCBI Taxonomy" id="349096"/>
    <lineage>
        <taxon>Bacteria</taxon>
        <taxon>Bacillati</taxon>
        <taxon>Bacillota</taxon>
        <taxon>Negativicutes</taxon>
        <taxon>Selenomonadales</taxon>
        <taxon>Selenomonadaceae</taxon>
        <taxon>Pectinatus</taxon>
    </lineage>
</organism>
<dbReference type="Gene3D" id="2.40.33.40">
    <property type="entry name" value="Phosphotransferase system, glucitol/sorbitol-specific IIA component"/>
    <property type="match status" value="1"/>
</dbReference>
<evidence type="ECO:0000256" key="1">
    <source>
        <dbReference type="PROSITE-ProRule" id="PRU00420"/>
    </source>
</evidence>
<proteinExistence type="predicted"/>
<comment type="caution">
    <text evidence="2">The sequence shown here is derived from an EMBL/GenBank/DDBJ whole genome shotgun (WGS) entry which is preliminary data.</text>
</comment>
<dbReference type="PANTHER" id="PTHR40398">
    <property type="entry name" value="PTS SYSTEM GLUCITOL/SORBITOL-SPECIFIC EIIA COMPONENT"/>
    <property type="match status" value="1"/>
</dbReference>
<dbReference type="Pfam" id="PF03829">
    <property type="entry name" value="PTSIIA_gutA"/>
    <property type="match status" value="1"/>
</dbReference>
<accession>A0ABT9Y4P4</accession>
<dbReference type="SUPFAM" id="SSF141530">
    <property type="entry name" value="PTSIIA/GutA-like"/>
    <property type="match status" value="1"/>
</dbReference>
<name>A0ABT9Y4P4_9FIRM</name>
<feature type="modified residue" description="Phosphohistidine; by HPr" evidence="1">
    <location>
        <position position="42"/>
    </location>
</feature>
<dbReference type="EMBL" id="JAUSUE010000001">
    <property type="protein sequence ID" value="MDQ0202531.1"/>
    <property type="molecule type" value="Genomic_DNA"/>
</dbReference>
<gene>
    <name evidence="2" type="ORF">J2S01_000216</name>
</gene>
<dbReference type="PANTHER" id="PTHR40398:SF1">
    <property type="entry name" value="PTS SYSTEM GLUCITOL_SORBITOL-SPECIFIC EIIA COMPONENT"/>
    <property type="match status" value="1"/>
</dbReference>
<reference evidence="2 3" key="1">
    <citation type="submission" date="2023-07" db="EMBL/GenBank/DDBJ databases">
        <title>Genomic Encyclopedia of Type Strains, Phase IV (KMG-IV): sequencing the most valuable type-strain genomes for metagenomic binning, comparative biology and taxonomic classification.</title>
        <authorList>
            <person name="Goeker M."/>
        </authorList>
    </citation>
    <scope>NUCLEOTIDE SEQUENCE [LARGE SCALE GENOMIC DNA]</scope>
    <source>
        <strain evidence="2 3">DSM 16980</strain>
    </source>
</reference>
<dbReference type="RefSeq" id="WP_196603775.1">
    <property type="nucleotide sequence ID" value="NZ_CP116940.1"/>
</dbReference>
<dbReference type="Proteomes" id="UP001239167">
    <property type="component" value="Unassembled WGS sequence"/>
</dbReference>
<sequence>MKYNSKITGWGNEALGFLKELNYLIIFNDNAPKELAEISVLHEKSKLNGDIERGDTLIIGEKAFEITAVGEEARNTFNQLGHATLNFSGGDEPFLPGHIMLYGEDALTEEDIQKGISISIF</sequence>